<name>A0A852TXI8_9ACTN</name>
<dbReference type="AlphaFoldDB" id="A0A852TXI8"/>
<dbReference type="SUPFAM" id="SSF55729">
    <property type="entry name" value="Acyl-CoA N-acyltransferases (Nat)"/>
    <property type="match status" value="1"/>
</dbReference>
<protein>
    <submittedName>
        <fullName evidence="2">GNAT superfamily N-acetyltransferase</fullName>
    </submittedName>
</protein>
<dbReference type="Pfam" id="PF00583">
    <property type="entry name" value="Acetyltransf_1"/>
    <property type="match status" value="1"/>
</dbReference>
<comment type="caution">
    <text evidence="2">The sequence shown here is derived from an EMBL/GenBank/DDBJ whole genome shotgun (WGS) entry which is preliminary data.</text>
</comment>
<dbReference type="GO" id="GO:0016747">
    <property type="term" value="F:acyltransferase activity, transferring groups other than amino-acyl groups"/>
    <property type="evidence" value="ECO:0007669"/>
    <property type="project" value="InterPro"/>
</dbReference>
<keyword evidence="3" id="KW-1185">Reference proteome</keyword>
<dbReference type="EMBL" id="JACCCC010000001">
    <property type="protein sequence ID" value="NYE48075.1"/>
    <property type="molecule type" value="Genomic_DNA"/>
</dbReference>
<evidence type="ECO:0000313" key="3">
    <source>
        <dbReference type="Proteomes" id="UP000589036"/>
    </source>
</evidence>
<dbReference type="RefSeq" id="WP_179643925.1">
    <property type="nucleotide sequence ID" value="NZ_BAAAYY010000016.1"/>
</dbReference>
<evidence type="ECO:0000259" key="1">
    <source>
        <dbReference type="PROSITE" id="PS51186"/>
    </source>
</evidence>
<dbReference type="PROSITE" id="PS51186">
    <property type="entry name" value="GNAT"/>
    <property type="match status" value="1"/>
</dbReference>
<dbReference type="InterPro" id="IPR016181">
    <property type="entry name" value="Acyl_CoA_acyltransferase"/>
</dbReference>
<evidence type="ECO:0000313" key="2">
    <source>
        <dbReference type="EMBL" id="NYE48075.1"/>
    </source>
</evidence>
<dbReference type="Proteomes" id="UP000589036">
    <property type="component" value="Unassembled WGS sequence"/>
</dbReference>
<accession>A0A852TXI8</accession>
<dbReference type="InterPro" id="IPR000182">
    <property type="entry name" value="GNAT_dom"/>
</dbReference>
<keyword evidence="2" id="KW-0808">Transferase</keyword>
<feature type="domain" description="N-acetyltransferase" evidence="1">
    <location>
        <begin position="152"/>
        <end position="288"/>
    </location>
</feature>
<organism evidence="2 3">
    <name type="scientific">Spinactinospora alkalitolerans</name>
    <dbReference type="NCBI Taxonomy" id="687207"/>
    <lineage>
        <taxon>Bacteria</taxon>
        <taxon>Bacillati</taxon>
        <taxon>Actinomycetota</taxon>
        <taxon>Actinomycetes</taxon>
        <taxon>Streptosporangiales</taxon>
        <taxon>Nocardiopsidaceae</taxon>
        <taxon>Spinactinospora</taxon>
    </lineage>
</organism>
<sequence length="288" mass="30891">MRDDSASTGLVFPVPYVPTLGPVHPDAVTPGLWGEVVGNSGTGRFLTHDPAARWRGAKDEQVLVKTVVAAPERMMVPTLLGRGNSLLTVHHYGLLDTGRAREEAGKLAADHGAGDARILWLTQEPHPDAGRCRRIQLKTFRGIEPPPDGDQVGPLHAQPADIRATWPAFTQVLGHEGFSALDDRMRTGTLNGPVLIAATGGRIVGAIGPMATLPDPIGRVRLLPQYFGVLPEHRNAGHGRALWRSAMRWGRRAGADYQLLQTELGGASDRLCQAEGLTTLGFVTTITV</sequence>
<gene>
    <name evidence="2" type="ORF">HDA32_003195</name>
</gene>
<dbReference type="CDD" id="cd04301">
    <property type="entry name" value="NAT_SF"/>
    <property type="match status" value="1"/>
</dbReference>
<dbReference type="Gene3D" id="3.40.630.30">
    <property type="match status" value="1"/>
</dbReference>
<reference evidence="2 3" key="1">
    <citation type="submission" date="2020-07" db="EMBL/GenBank/DDBJ databases">
        <title>Sequencing the genomes of 1000 actinobacteria strains.</title>
        <authorList>
            <person name="Klenk H.-P."/>
        </authorList>
    </citation>
    <scope>NUCLEOTIDE SEQUENCE [LARGE SCALE GENOMIC DNA]</scope>
    <source>
        <strain evidence="2 3">CXB654</strain>
    </source>
</reference>
<proteinExistence type="predicted"/>